<proteinExistence type="predicted"/>
<evidence type="ECO:0000313" key="2">
    <source>
        <dbReference type="Proteomes" id="UP000295706"/>
    </source>
</evidence>
<dbReference type="AlphaFoldDB" id="A0A4R4KJI6"/>
<dbReference type="Proteomes" id="UP000295706">
    <property type="component" value="Unassembled WGS sequence"/>
</dbReference>
<gene>
    <name evidence="1" type="ORF">EZE20_04100</name>
</gene>
<reference evidence="1 2" key="1">
    <citation type="submission" date="2019-02" db="EMBL/GenBank/DDBJ databases">
        <title>Arundinibacter roseus gen. nov., sp. nov., a new member of the family Cytophagaceae.</title>
        <authorList>
            <person name="Szuroczki S."/>
            <person name="Khayer B."/>
            <person name="Sproer C."/>
            <person name="Toumi M."/>
            <person name="Szabo A."/>
            <person name="Felfoldi T."/>
            <person name="Schumann P."/>
            <person name="Toth E."/>
        </authorList>
    </citation>
    <scope>NUCLEOTIDE SEQUENCE [LARGE SCALE GENOMIC DNA]</scope>
    <source>
        <strain evidence="1 2">DMA-k-7a</strain>
    </source>
</reference>
<keyword evidence="2" id="KW-1185">Reference proteome</keyword>
<evidence type="ECO:0000313" key="1">
    <source>
        <dbReference type="EMBL" id="TDB68113.1"/>
    </source>
</evidence>
<name>A0A4R4KJI6_9BACT</name>
<dbReference type="RefSeq" id="WP_132114766.1">
    <property type="nucleotide sequence ID" value="NZ_SMJU01000002.1"/>
</dbReference>
<organism evidence="1 2">
    <name type="scientific">Arundinibacter roseus</name>
    <dbReference type="NCBI Taxonomy" id="2070510"/>
    <lineage>
        <taxon>Bacteria</taxon>
        <taxon>Pseudomonadati</taxon>
        <taxon>Bacteroidota</taxon>
        <taxon>Cytophagia</taxon>
        <taxon>Cytophagales</taxon>
        <taxon>Spirosomataceae</taxon>
        <taxon>Arundinibacter</taxon>
    </lineage>
</organism>
<comment type="caution">
    <text evidence="1">The sequence shown here is derived from an EMBL/GenBank/DDBJ whole genome shotgun (WGS) entry which is preliminary data.</text>
</comment>
<dbReference type="OrthoDB" id="680899at2"/>
<accession>A0A4R4KJI6</accession>
<protein>
    <submittedName>
        <fullName evidence="1">Uncharacterized protein</fullName>
    </submittedName>
</protein>
<sequence>MTDFPKFKLVEGTFVPAEATRVMCDLIHSKINYHNLEILSAIERNLDTPVHSEQRIEELIRFKNELKVLLDKAESMHMKLKIDGVISITLTS</sequence>
<dbReference type="EMBL" id="SMJU01000002">
    <property type="protein sequence ID" value="TDB68113.1"/>
    <property type="molecule type" value="Genomic_DNA"/>
</dbReference>